<gene>
    <name evidence="1" type="ORF">T11_16408</name>
</gene>
<protein>
    <submittedName>
        <fullName evidence="1">Uncharacterized protein</fullName>
    </submittedName>
</protein>
<reference evidence="1 2" key="1">
    <citation type="submission" date="2015-01" db="EMBL/GenBank/DDBJ databases">
        <title>Evolution of Trichinella species and genotypes.</title>
        <authorList>
            <person name="Korhonen P.K."/>
            <person name="Edoardo P."/>
            <person name="Giuseppe L.R."/>
            <person name="Gasser R.B."/>
        </authorList>
    </citation>
    <scope>NUCLEOTIDE SEQUENCE [LARGE SCALE GENOMIC DNA]</scope>
    <source>
        <strain evidence="1">ISS1029</strain>
    </source>
</reference>
<accession>A0A0V1HF71</accession>
<dbReference type="EMBL" id="JYDP01000081">
    <property type="protein sequence ID" value="KRZ08815.1"/>
    <property type="molecule type" value="Genomic_DNA"/>
</dbReference>
<keyword evidence="2" id="KW-1185">Reference proteome</keyword>
<evidence type="ECO:0000313" key="2">
    <source>
        <dbReference type="Proteomes" id="UP000055024"/>
    </source>
</evidence>
<comment type="caution">
    <text evidence="1">The sequence shown here is derived from an EMBL/GenBank/DDBJ whole genome shotgun (WGS) entry which is preliminary data.</text>
</comment>
<evidence type="ECO:0000313" key="1">
    <source>
        <dbReference type="EMBL" id="KRZ08815.1"/>
    </source>
</evidence>
<organism evidence="1 2">
    <name type="scientific">Trichinella zimbabwensis</name>
    <dbReference type="NCBI Taxonomy" id="268475"/>
    <lineage>
        <taxon>Eukaryota</taxon>
        <taxon>Metazoa</taxon>
        <taxon>Ecdysozoa</taxon>
        <taxon>Nematoda</taxon>
        <taxon>Enoplea</taxon>
        <taxon>Dorylaimia</taxon>
        <taxon>Trichinellida</taxon>
        <taxon>Trichinellidae</taxon>
        <taxon>Trichinella</taxon>
    </lineage>
</organism>
<proteinExistence type="predicted"/>
<name>A0A0V1HF71_9BILA</name>
<dbReference type="AlphaFoldDB" id="A0A0V1HF71"/>
<dbReference type="Proteomes" id="UP000055024">
    <property type="component" value="Unassembled WGS sequence"/>
</dbReference>
<sequence length="96" mass="11049">MVYQLKLLYILYPNLCEEFSSSQFCEVFVRIYQNLWNVSERDGYQSVFIGGFTLPICLSKETALASSVGISVLLPYQKLLMQLDRAIDPTLPQRHP</sequence>